<feature type="transmembrane region" description="Helical" evidence="2">
    <location>
        <begin position="37"/>
        <end position="58"/>
    </location>
</feature>
<dbReference type="Proteomes" id="UP000072189">
    <property type="component" value="Unassembled WGS sequence"/>
</dbReference>
<feature type="transmembrane region" description="Helical" evidence="2">
    <location>
        <begin position="78"/>
        <end position="98"/>
    </location>
</feature>
<feature type="transmembrane region" description="Helical" evidence="2">
    <location>
        <begin position="105"/>
        <end position="128"/>
    </location>
</feature>
<comment type="caution">
    <text evidence="3">The sequence shown here is derived from an EMBL/GenBank/DDBJ whole genome shotgun (WGS) entry which is preliminary data.</text>
</comment>
<dbReference type="InterPro" id="IPR046231">
    <property type="entry name" value="DUF6264"/>
</dbReference>
<keyword evidence="2" id="KW-0812">Transmembrane</keyword>
<sequence length="134" mass="14143">MTTQPPHGFEPGEPSSPALAPKARGAGRRTADVTASIILLTAGLIGFALLAFVSLFFAMMSDGCYGDSCDTGLMSIGWLIALIAPPAVFIVAVAWTIIRLTRRKTAWWVPLVGGVVGVVFWLIGVGLMDAGLRR</sequence>
<evidence type="ECO:0000256" key="1">
    <source>
        <dbReference type="SAM" id="MobiDB-lite"/>
    </source>
</evidence>
<dbReference type="EMBL" id="LDRV01000002">
    <property type="protein sequence ID" value="KTS14283.1"/>
    <property type="molecule type" value="Genomic_DNA"/>
</dbReference>
<dbReference type="PATRIC" id="fig|2033.7.peg.1178"/>
<gene>
    <name evidence="3" type="ORF">RSA3_00455</name>
</gene>
<dbReference type="RefSeq" id="WP_058612888.1">
    <property type="nucleotide sequence ID" value="NZ_LDRV01000002.1"/>
</dbReference>
<reference evidence="3 4" key="1">
    <citation type="journal article" date="2016" name="Front. Microbiol.">
        <title>Genomic Resource of Rice Seed Associated Bacteria.</title>
        <authorList>
            <person name="Midha S."/>
            <person name="Bansal K."/>
            <person name="Sharma S."/>
            <person name="Kumar N."/>
            <person name="Patil P.P."/>
            <person name="Chaudhry V."/>
            <person name="Patil P.B."/>
        </authorList>
    </citation>
    <scope>NUCLEOTIDE SEQUENCE [LARGE SCALE GENOMIC DNA]</scope>
    <source>
        <strain evidence="3 4">RSA3</strain>
    </source>
</reference>
<evidence type="ECO:0000313" key="4">
    <source>
        <dbReference type="Proteomes" id="UP000072189"/>
    </source>
</evidence>
<proteinExistence type="predicted"/>
<keyword evidence="2" id="KW-1133">Transmembrane helix</keyword>
<accession>A0A147FCG8</accession>
<evidence type="ECO:0000256" key="2">
    <source>
        <dbReference type="SAM" id="Phobius"/>
    </source>
</evidence>
<organism evidence="3 4">
    <name type="scientific">Microbacterium testaceum</name>
    <name type="common">Aureobacterium testaceum</name>
    <name type="synonym">Brevibacterium testaceum</name>
    <dbReference type="NCBI Taxonomy" id="2033"/>
    <lineage>
        <taxon>Bacteria</taxon>
        <taxon>Bacillati</taxon>
        <taxon>Actinomycetota</taxon>
        <taxon>Actinomycetes</taxon>
        <taxon>Micrococcales</taxon>
        <taxon>Microbacteriaceae</taxon>
        <taxon>Microbacterium</taxon>
    </lineage>
</organism>
<feature type="region of interest" description="Disordered" evidence="1">
    <location>
        <begin position="1"/>
        <end position="23"/>
    </location>
</feature>
<dbReference type="Pfam" id="PF19779">
    <property type="entry name" value="DUF6264"/>
    <property type="match status" value="1"/>
</dbReference>
<protein>
    <submittedName>
        <fullName evidence="3">Uncharacterized protein</fullName>
    </submittedName>
</protein>
<name>A0A147FCG8_MICTE</name>
<evidence type="ECO:0000313" key="3">
    <source>
        <dbReference type="EMBL" id="KTS14283.1"/>
    </source>
</evidence>
<keyword evidence="2" id="KW-0472">Membrane</keyword>
<dbReference type="AlphaFoldDB" id="A0A147FCG8"/>